<dbReference type="GO" id="GO:0016829">
    <property type="term" value="F:lyase activity"/>
    <property type="evidence" value="ECO:0007669"/>
    <property type="project" value="UniProtKB-KW"/>
</dbReference>
<evidence type="ECO:0000256" key="2">
    <source>
        <dbReference type="ARBA" id="ARBA00022670"/>
    </source>
</evidence>
<feature type="region of interest" description="Disordered" evidence="9">
    <location>
        <begin position="293"/>
        <end position="314"/>
    </location>
</feature>
<dbReference type="GO" id="GO:0006508">
    <property type="term" value="P:proteolysis"/>
    <property type="evidence" value="ECO:0007669"/>
    <property type="project" value="UniProtKB-KW"/>
</dbReference>
<dbReference type="EC" id="3.4.-.-" evidence="8"/>
<evidence type="ECO:0000256" key="8">
    <source>
        <dbReference type="RuleBase" id="RU364100"/>
    </source>
</evidence>
<evidence type="ECO:0000256" key="4">
    <source>
        <dbReference type="ARBA" id="ARBA00022801"/>
    </source>
</evidence>
<name>A0A7W7ZHK6_9BACT</name>
<dbReference type="GO" id="GO:0003697">
    <property type="term" value="F:single-stranded DNA binding"/>
    <property type="evidence" value="ECO:0007669"/>
    <property type="project" value="InterPro"/>
</dbReference>
<sequence length="314" mass="36434">MYVRYGRRSDKQHIAEHYRLHDLGEVTLEPAPDWNITPDSMQPVTPLSKDTCKRELAFLKWRLVPFWSETPKPTFESINARAATLLTSGSWREPFQRRRCLIPGEFFYEWEPIDKKTKQPYAVALTDDRLFSFGGIWDRWKDHDTGQVIESFAMITCDPNKTMETFHDRTPLIVDPKDFDRWLADAEPSQVPIDLVRTYPADEMKAWKIAKLNGNGPHLLDPLPEPPQAPLTLFWHHCTPTRAGANVRRRRPLGSYLSRSDVHLVDRQREAFIAFACKRSLMLRLYHHRRNGAIPASSTSDAPGDEHAYSDRQQ</sequence>
<protein>
    <recommendedName>
        <fullName evidence="8">Abasic site processing protein</fullName>
        <ecNumber evidence="8">3.4.-.-</ecNumber>
    </recommendedName>
</protein>
<feature type="compositionally biased region" description="Basic and acidic residues" evidence="9">
    <location>
        <begin position="304"/>
        <end position="314"/>
    </location>
</feature>
<dbReference type="Proteomes" id="UP000540989">
    <property type="component" value="Unassembled WGS sequence"/>
</dbReference>
<keyword evidence="6" id="KW-0238">DNA-binding</keyword>
<dbReference type="Gene3D" id="3.90.1680.10">
    <property type="entry name" value="SOS response associated peptidase-like"/>
    <property type="match status" value="1"/>
</dbReference>
<dbReference type="EMBL" id="JACHIP010000009">
    <property type="protein sequence ID" value="MBB5060022.1"/>
    <property type="molecule type" value="Genomic_DNA"/>
</dbReference>
<evidence type="ECO:0000256" key="3">
    <source>
        <dbReference type="ARBA" id="ARBA00022763"/>
    </source>
</evidence>
<keyword evidence="5" id="KW-0190">Covalent protein-DNA linkage</keyword>
<evidence type="ECO:0000256" key="7">
    <source>
        <dbReference type="ARBA" id="ARBA00023239"/>
    </source>
</evidence>
<keyword evidence="3" id="KW-0227">DNA damage</keyword>
<gene>
    <name evidence="10" type="ORF">HDF16_004758</name>
</gene>
<dbReference type="PANTHER" id="PTHR13604">
    <property type="entry name" value="DC12-RELATED"/>
    <property type="match status" value="1"/>
</dbReference>
<evidence type="ECO:0000313" key="10">
    <source>
        <dbReference type="EMBL" id="MBB5060022.1"/>
    </source>
</evidence>
<dbReference type="SUPFAM" id="SSF143081">
    <property type="entry name" value="BB1717-like"/>
    <property type="match status" value="1"/>
</dbReference>
<keyword evidence="7" id="KW-0456">Lyase</keyword>
<evidence type="ECO:0000256" key="9">
    <source>
        <dbReference type="SAM" id="MobiDB-lite"/>
    </source>
</evidence>
<evidence type="ECO:0000256" key="5">
    <source>
        <dbReference type="ARBA" id="ARBA00023124"/>
    </source>
</evidence>
<keyword evidence="2 8" id="KW-0645">Protease</keyword>
<dbReference type="InterPro" id="IPR036590">
    <property type="entry name" value="SRAP-like"/>
</dbReference>
<accession>A0A7W7ZHK6</accession>
<comment type="similarity">
    <text evidence="1 8">Belongs to the SOS response-associated peptidase family.</text>
</comment>
<proteinExistence type="inferred from homology"/>
<dbReference type="Pfam" id="PF02586">
    <property type="entry name" value="SRAP"/>
    <property type="match status" value="1"/>
</dbReference>
<dbReference type="InterPro" id="IPR003738">
    <property type="entry name" value="SRAP"/>
</dbReference>
<reference evidence="10 11" key="1">
    <citation type="submission" date="2020-08" db="EMBL/GenBank/DDBJ databases">
        <title>Genomic Encyclopedia of Type Strains, Phase IV (KMG-V): Genome sequencing to study the core and pangenomes of soil and plant-associated prokaryotes.</title>
        <authorList>
            <person name="Whitman W."/>
        </authorList>
    </citation>
    <scope>NUCLEOTIDE SEQUENCE [LARGE SCALE GENOMIC DNA]</scope>
    <source>
        <strain evidence="10 11">M8UP14</strain>
    </source>
</reference>
<keyword evidence="4 8" id="KW-0378">Hydrolase</keyword>
<evidence type="ECO:0000256" key="1">
    <source>
        <dbReference type="ARBA" id="ARBA00008136"/>
    </source>
</evidence>
<comment type="caution">
    <text evidence="10">The sequence shown here is derived from an EMBL/GenBank/DDBJ whole genome shotgun (WGS) entry which is preliminary data.</text>
</comment>
<dbReference type="PANTHER" id="PTHR13604:SF0">
    <property type="entry name" value="ABASIC SITE PROCESSING PROTEIN HMCES"/>
    <property type="match status" value="1"/>
</dbReference>
<dbReference type="GO" id="GO:0106300">
    <property type="term" value="P:protein-DNA covalent cross-linking repair"/>
    <property type="evidence" value="ECO:0007669"/>
    <property type="project" value="InterPro"/>
</dbReference>
<dbReference type="GO" id="GO:0008233">
    <property type="term" value="F:peptidase activity"/>
    <property type="evidence" value="ECO:0007669"/>
    <property type="project" value="UniProtKB-KW"/>
</dbReference>
<evidence type="ECO:0000313" key="11">
    <source>
        <dbReference type="Proteomes" id="UP000540989"/>
    </source>
</evidence>
<keyword evidence="11" id="KW-1185">Reference proteome</keyword>
<dbReference type="AlphaFoldDB" id="A0A7W7ZHK6"/>
<evidence type="ECO:0000256" key="6">
    <source>
        <dbReference type="ARBA" id="ARBA00023125"/>
    </source>
</evidence>
<organism evidence="10 11">
    <name type="scientific">Granulicella aggregans</name>
    <dbReference type="NCBI Taxonomy" id="474949"/>
    <lineage>
        <taxon>Bacteria</taxon>
        <taxon>Pseudomonadati</taxon>
        <taxon>Acidobacteriota</taxon>
        <taxon>Terriglobia</taxon>
        <taxon>Terriglobales</taxon>
        <taxon>Acidobacteriaceae</taxon>
        <taxon>Granulicella</taxon>
    </lineage>
</organism>